<dbReference type="InterPro" id="IPR021403">
    <property type="entry name" value="DUF3043"/>
</dbReference>
<keyword evidence="2" id="KW-0812">Transmembrane</keyword>
<organism evidence="3 4">
    <name type="scientific">Galactobacter caseinivorans</name>
    <dbReference type="NCBI Taxonomy" id="2676123"/>
    <lineage>
        <taxon>Bacteria</taxon>
        <taxon>Bacillati</taxon>
        <taxon>Actinomycetota</taxon>
        <taxon>Actinomycetes</taxon>
        <taxon>Micrococcales</taxon>
        <taxon>Micrococcaceae</taxon>
        <taxon>Galactobacter</taxon>
    </lineage>
</organism>
<evidence type="ECO:0000313" key="4">
    <source>
        <dbReference type="Proteomes" id="UP000273119"/>
    </source>
</evidence>
<feature type="compositionally biased region" description="Basic and acidic residues" evidence="1">
    <location>
        <begin position="52"/>
        <end position="70"/>
    </location>
</feature>
<evidence type="ECO:0000313" key="3">
    <source>
        <dbReference type="EMBL" id="RKW71149.1"/>
    </source>
</evidence>
<protein>
    <submittedName>
        <fullName evidence="3">DUF3043 domain-containing protein</fullName>
    </submittedName>
</protein>
<reference evidence="3 4" key="1">
    <citation type="submission" date="2018-07" db="EMBL/GenBank/DDBJ databases">
        <title>Arthrobacter sp. nov., isolated from raw cow's milk with high bacterial count.</title>
        <authorList>
            <person name="Hahne J."/>
            <person name="Isele D."/>
            <person name="Lipski A."/>
        </authorList>
    </citation>
    <scope>NUCLEOTIDE SEQUENCE [LARGE SCALE GENOMIC DNA]</scope>
    <source>
        <strain evidence="3 4">JZ R-183</strain>
    </source>
</reference>
<accession>A0A496PKV0</accession>
<name>A0A496PKV0_9MICC</name>
<evidence type="ECO:0000256" key="1">
    <source>
        <dbReference type="SAM" id="MobiDB-lite"/>
    </source>
</evidence>
<comment type="caution">
    <text evidence="3">The sequence shown here is derived from an EMBL/GenBank/DDBJ whole genome shotgun (WGS) entry which is preliminary data.</text>
</comment>
<gene>
    <name evidence="3" type="ORF">DWQ67_05005</name>
</gene>
<feature type="region of interest" description="Disordered" evidence="1">
    <location>
        <begin position="1"/>
        <end position="70"/>
    </location>
</feature>
<dbReference type="Pfam" id="PF11241">
    <property type="entry name" value="DUF3043"/>
    <property type="match status" value="1"/>
</dbReference>
<sequence>MFGLKKQNAMPEADESVEETQARLNGAKSAPTPRRKDQVAARQRPLIASDRTQAKANDRQRRAEQQDRIRRGMATGEEQFLLPRDRGPQRRFARNFADARTCIAEFFFPIIILFFIVSIGLSPLLGYQGQLATTFSMYGVLLLVAIDMFFTWRALKKRLLTKFDSVERGVLWYGTFRTLQLRFMRQPKPQVKRGTKLE</sequence>
<dbReference type="AlphaFoldDB" id="A0A496PKV0"/>
<keyword evidence="2" id="KW-1133">Transmembrane helix</keyword>
<dbReference type="Proteomes" id="UP000273119">
    <property type="component" value="Unassembled WGS sequence"/>
</dbReference>
<keyword evidence="4" id="KW-1185">Reference proteome</keyword>
<feature type="transmembrane region" description="Helical" evidence="2">
    <location>
        <begin position="131"/>
        <end position="152"/>
    </location>
</feature>
<dbReference type="EMBL" id="QQXL01000002">
    <property type="protein sequence ID" value="RKW71149.1"/>
    <property type="molecule type" value="Genomic_DNA"/>
</dbReference>
<feature type="transmembrane region" description="Helical" evidence="2">
    <location>
        <begin position="106"/>
        <end position="125"/>
    </location>
</feature>
<proteinExistence type="predicted"/>
<evidence type="ECO:0000256" key="2">
    <source>
        <dbReference type="SAM" id="Phobius"/>
    </source>
</evidence>
<keyword evidence="2" id="KW-0472">Membrane</keyword>